<dbReference type="EMBL" id="BLWD01000001">
    <property type="protein sequence ID" value="GFN04317.1"/>
    <property type="molecule type" value="Genomic_DNA"/>
</dbReference>
<gene>
    <name evidence="2" type="ORF">Smic_28730</name>
</gene>
<evidence type="ECO:0000313" key="2">
    <source>
        <dbReference type="EMBL" id="GFN04317.1"/>
    </source>
</evidence>
<protein>
    <submittedName>
        <fullName evidence="2">Uncharacterized protein</fullName>
    </submittedName>
</protein>
<dbReference type="Proteomes" id="UP000498740">
    <property type="component" value="Unassembled WGS sequence"/>
</dbReference>
<name>A0A7J0CRG5_STRMI</name>
<organism evidence="2 3">
    <name type="scientific">Streptomyces microflavus</name>
    <name type="common">Streptomyces lipmanii</name>
    <dbReference type="NCBI Taxonomy" id="1919"/>
    <lineage>
        <taxon>Bacteria</taxon>
        <taxon>Bacillati</taxon>
        <taxon>Actinomycetota</taxon>
        <taxon>Actinomycetes</taxon>
        <taxon>Kitasatosporales</taxon>
        <taxon>Streptomycetaceae</taxon>
        <taxon>Streptomyces</taxon>
    </lineage>
</organism>
<dbReference type="AlphaFoldDB" id="A0A7J0CRG5"/>
<proteinExistence type="predicted"/>
<reference evidence="2 3" key="1">
    <citation type="submission" date="2020-05" db="EMBL/GenBank/DDBJ databases">
        <title>Whole genome shotgun sequence of Streptomyces microflavus NBRC 13062.</title>
        <authorList>
            <person name="Komaki H."/>
            <person name="Tamura T."/>
        </authorList>
    </citation>
    <scope>NUCLEOTIDE SEQUENCE [LARGE SCALE GENOMIC DNA]</scope>
    <source>
        <strain evidence="2 3">NBRC 13062</strain>
    </source>
</reference>
<feature type="region of interest" description="Disordered" evidence="1">
    <location>
        <begin position="1"/>
        <end position="72"/>
    </location>
</feature>
<sequence length="153" mass="16024">MHPEPAAVPGHGLQCPDHGTGGGAAGAAEPRSDQGVEVVDEHDEARQGRGARVRRPCGDRAQPERAAGRGVQVAPALGTGRRTLAHDAPGLLLLSLFRVPGVPGGEVQRAEQLGAALQLTAEGLRELPHPDRVGGDEVREDVRQLRTGEQPRC</sequence>
<comment type="caution">
    <text evidence="2">The sequence shown here is derived from an EMBL/GenBank/DDBJ whole genome shotgun (WGS) entry which is preliminary data.</text>
</comment>
<feature type="region of interest" description="Disordered" evidence="1">
    <location>
        <begin position="126"/>
        <end position="153"/>
    </location>
</feature>
<evidence type="ECO:0000313" key="3">
    <source>
        <dbReference type="Proteomes" id="UP000498740"/>
    </source>
</evidence>
<evidence type="ECO:0000256" key="1">
    <source>
        <dbReference type="SAM" id="MobiDB-lite"/>
    </source>
</evidence>
<accession>A0A7J0CRG5</accession>
<feature type="compositionally biased region" description="Basic and acidic residues" evidence="1">
    <location>
        <begin position="56"/>
        <end position="67"/>
    </location>
</feature>